<evidence type="ECO:0000256" key="1">
    <source>
        <dbReference type="SAM" id="MobiDB-lite"/>
    </source>
</evidence>
<sequence>MSQPKRVAFQKFLNAMRKLSTEVNDSEICKRLEILMATSKDDLPLALVNQLLQEPKEFDPKAIHEPYTQYVRHFIYMVKRNGRMPSEVLSQEENVAGGSGNSRRSQKESKPTSKTSASAKNKRSDSPSSKSSSPVKKAKTTTTSKTKK</sequence>
<organism evidence="2 3">
    <name type="scientific">Leptospira limi</name>
    <dbReference type="NCBI Taxonomy" id="2950023"/>
    <lineage>
        <taxon>Bacteria</taxon>
        <taxon>Pseudomonadati</taxon>
        <taxon>Spirochaetota</taxon>
        <taxon>Spirochaetia</taxon>
        <taxon>Leptospirales</taxon>
        <taxon>Leptospiraceae</taxon>
        <taxon>Leptospira</taxon>
    </lineage>
</organism>
<evidence type="ECO:0000313" key="3">
    <source>
        <dbReference type="Proteomes" id="UP001209737"/>
    </source>
</evidence>
<accession>A0ABT3M1J5</accession>
<name>A0ABT3M1J5_9LEPT</name>
<feature type="region of interest" description="Disordered" evidence="1">
    <location>
        <begin position="87"/>
        <end position="148"/>
    </location>
</feature>
<keyword evidence="3" id="KW-1185">Reference proteome</keyword>
<dbReference type="NCBIfam" id="NF047546">
    <property type="entry name" value="PhIPhlseLepto"/>
    <property type="match status" value="1"/>
</dbReference>
<protein>
    <submittedName>
        <fullName evidence="2">Uncharacterized protein</fullName>
    </submittedName>
</protein>
<gene>
    <name evidence="2" type="ORF">ND812_17215</name>
</gene>
<dbReference type="RefSeq" id="WP_265376582.1">
    <property type="nucleotide sequence ID" value="NZ_JAMQPV010000004.1"/>
</dbReference>
<feature type="compositionally biased region" description="Low complexity" evidence="1">
    <location>
        <begin position="126"/>
        <end position="148"/>
    </location>
</feature>
<reference evidence="2 3" key="1">
    <citation type="submission" date="2022-06" db="EMBL/GenBank/DDBJ databases">
        <title>Leptospira isolates from biofilms formed at urban environments.</title>
        <authorList>
            <person name="Ribeiro P.S."/>
            <person name="Sousa T."/>
            <person name="Carvalho N."/>
            <person name="Aburjaile F."/>
            <person name="Neves F."/>
            <person name="Oliveira D."/>
            <person name="Blanco L."/>
            <person name="Lima J."/>
            <person name="Costa F."/>
            <person name="Brenig B."/>
            <person name="Soares S."/>
            <person name="Ramos R."/>
            <person name="Goes-Neto A."/>
            <person name="Matiuzzi M."/>
            <person name="Azevedo V."/>
            <person name="Ristow P."/>
        </authorList>
    </citation>
    <scope>NUCLEOTIDE SEQUENCE [LARGE SCALE GENOMIC DNA]</scope>
    <source>
        <strain evidence="2 3">VSF25</strain>
    </source>
</reference>
<dbReference type="EMBL" id="JAMQPV010000004">
    <property type="protein sequence ID" value="MCW7463845.1"/>
    <property type="molecule type" value="Genomic_DNA"/>
</dbReference>
<proteinExistence type="predicted"/>
<comment type="caution">
    <text evidence="2">The sequence shown here is derived from an EMBL/GenBank/DDBJ whole genome shotgun (WGS) entry which is preliminary data.</text>
</comment>
<evidence type="ECO:0000313" key="2">
    <source>
        <dbReference type="EMBL" id="MCW7463845.1"/>
    </source>
</evidence>
<dbReference type="Proteomes" id="UP001209737">
    <property type="component" value="Unassembled WGS sequence"/>
</dbReference>